<name>D6SLU8_9BACT</name>
<evidence type="ECO:0000313" key="18">
    <source>
        <dbReference type="Proteomes" id="UP000005496"/>
    </source>
</evidence>
<evidence type="ECO:0000256" key="3">
    <source>
        <dbReference type="ARBA" id="ARBA00010441"/>
    </source>
</evidence>
<dbReference type="RefSeq" id="WP_008868788.1">
    <property type="nucleotide sequence ID" value="NZ_ACJN02000001.1"/>
</dbReference>
<dbReference type="InterPro" id="IPR004570">
    <property type="entry name" value="Phosphatidylglycerol_P_synth"/>
</dbReference>
<evidence type="ECO:0000256" key="9">
    <source>
        <dbReference type="ARBA" id="ARBA00022989"/>
    </source>
</evidence>
<accession>D6SLU8</accession>
<keyword evidence="12" id="KW-0594">Phospholipid biosynthesis</keyword>
<dbReference type="PIRSF" id="PIRSF000847">
    <property type="entry name" value="Phos_ph_gly_syn"/>
    <property type="match status" value="1"/>
</dbReference>
<dbReference type="PROSITE" id="PS00379">
    <property type="entry name" value="CDP_ALCOHOL_P_TRANSF"/>
    <property type="match status" value="1"/>
</dbReference>
<keyword evidence="10" id="KW-0443">Lipid metabolism</keyword>
<keyword evidence="13" id="KW-1208">Phospholipid metabolism</keyword>
<evidence type="ECO:0000256" key="8">
    <source>
        <dbReference type="ARBA" id="ARBA00022692"/>
    </source>
</evidence>
<keyword evidence="18" id="KW-1185">Reference proteome</keyword>
<comment type="caution">
    <text evidence="17">The sequence shown here is derived from an EMBL/GenBank/DDBJ whole genome shotgun (WGS) entry which is preliminary data.</text>
</comment>
<dbReference type="Gene3D" id="1.20.120.1760">
    <property type="match status" value="1"/>
</dbReference>
<keyword evidence="7 15" id="KW-0808">Transferase</keyword>
<dbReference type="PANTHER" id="PTHR14269:SF62">
    <property type="entry name" value="CDP-DIACYLGLYCEROL--GLYCEROL-3-PHOSPHATE 3-PHOSPHATIDYLTRANSFERASE 1, CHLOROPLASTIC"/>
    <property type="match status" value="1"/>
</dbReference>
<dbReference type="InterPro" id="IPR050324">
    <property type="entry name" value="CDP-alcohol_PTase-I"/>
</dbReference>
<evidence type="ECO:0000256" key="2">
    <source>
        <dbReference type="ARBA" id="ARBA00005042"/>
    </source>
</evidence>
<keyword evidence="6" id="KW-0444">Lipid biosynthesis</keyword>
<dbReference type="PANTHER" id="PTHR14269">
    <property type="entry name" value="CDP-DIACYLGLYCEROL--GLYCEROL-3-PHOSPHATE 3-PHOSPHATIDYLTRANSFERASE-RELATED"/>
    <property type="match status" value="1"/>
</dbReference>
<dbReference type="InterPro" id="IPR000462">
    <property type="entry name" value="CDP-OH_P_trans"/>
</dbReference>
<dbReference type="AlphaFoldDB" id="D6SLU8"/>
<keyword evidence="11 16" id="KW-0472">Membrane</keyword>
<gene>
    <name evidence="17" type="ORF">Dthio_PD3088</name>
</gene>
<evidence type="ECO:0000256" key="6">
    <source>
        <dbReference type="ARBA" id="ARBA00022516"/>
    </source>
</evidence>
<keyword evidence="9 16" id="KW-1133">Transmembrane helix</keyword>
<feature type="transmembrane region" description="Helical" evidence="16">
    <location>
        <begin position="49"/>
        <end position="70"/>
    </location>
</feature>
<dbReference type="EMBL" id="ACJN02000001">
    <property type="protein sequence ID" value="EFI35659.1"/>
    <property type="molecule type" value="Genomic_DNA"/>
</dbReference>
<dbReference type="InterPro" id="IPR048254">
    <property type="entry name" value="CDP_ALCOHOL_P_TRANSF_CS"/>
</dbReference>
<proteinExistence type="inferred from homology"/>
<feature type="transmembrane region" description="Helical" evidence="16">
    <location>
        <begin position="176"/>
        <end position="202"/>
    </location>
</feature>
<dbReference type="Pfam" id="PF01066">
    <property type="entry name" value="CDP-OH_P_transf"/>
    <property type="match status" value="1"/>
</dbReference>
<feature type="transmembrane region" description="Helical" evidence="16">
    <location>
        <begin position="109"/>
        <end position="128"/>
    </location>
</feature>
<evidence type="ECO:0000256" key="4">
    <source>
        <dbReference type="ARBA" id="ARBA00013170"/>
    </source>
</evidence>
<evidence type="ECO:0000256" key="12">
    <source>
        <dbReference type="ARBA" id="ARBA00023209"/>
    </source>
</evidence>
<dbReference type="GO" id="GO:0046474">
    <property type="term" value="P:glycerophospholipid biosynthetic process"/>
    <property type="evidence" value="ECO:0007669"/>
    <property type="project" value="TreeGrafter"/>
</dbReference>
<comment type="pathway">
    <text evidence="2">Phospholipid metabolism; phosphatidylglycerol biosynthesis; phosphatidylglycerol from CDP-diacylglycerol: step 1/2.</text>
</comment>
<sequence length="212" mass="23051">MKTHNKIRCSLQEHKTDIGCNSSWTVPNALTLARFAMVPVFLGAFIHEAYLLSLAVFILAGITDALDGFLARTLEQRSRLGAVIDPVADKLLVLTAFLCLGHVGWIPWWLIVVVVLREILIVSGFAFFRFTGMDVRGKIAATLDSKLNTLGQIMLVLSVMSSIVFEAAALDPVSGILIYAVGGLTLISGLHYLLLGLGLVFFSGNDEKNTDM</sequence>
<keyword evidence="8 16" id="KW-0812">Transmembrane</keyword>
<evidence type="ECO:0000256" key="10">
    <source>
        <dbReference type="ARBA" id="ARBA00023098"/>
    </source>
</evidence>
<evidence type="ECO:0000256" key="15">
    <source>
        <dbReference type="RuleBase" id="RU003750"/>
    </source>
</evidence>
<feature type="transmembrane region" description="Helical" evidence="16">
    <location>
        <begin position="149"/>
        <end position="170"/>
    </location>
</feature>
<reference evidence="17" key="1">
    <citation type="submission" date="2010-05" db="EMBL/GenBank/DDBJ databases">
        <title>The draft genome of Desulfonatronospira thiodismutans ASO3-1.</title>
        <authorList>
            <consortium name="US DOE Joint Genome Institute (JGI-PGF)"/>
            <person name="Lucas S."/>
            <person name="Copeland A."/>
            <person name="Lapidus A."/>
            <person name="Cheng J.-F."/>
            <person name="Bruce D."/>
            <person name="Goodwin L."/>
            <person name="Pitluck S."/>
            <person name="Chertkov O."/>
            <person name="Brettin T."/>
            <person name="Detter J.C."/>
            <person name="Han C."/>
            <person name="Land M.L."/>
            <person name="Hauser L."/>
            <person name="Kyrpides N."/>
            <person name="Mikhailova N."/>
            <person name="Muyzer G."/>
            <person name="Woyke T."/>
        </authorList>
    </citation>
    <scope>NUCLEOTIDE SEQUENCE [LARGE SCALE GENOMIC DNA]</scope>
    <source>
        <strain evidence="17">ASO3-1</strain>
    </source>
</reference>
<evidence type="ECO:0000256" key="11">
    <source>
        <dbReference type="ARBA" id="ARBA00023136"/>
    </source>
</evidence>
<evidence type="ECO:0000256" key="14">
    <source>
        <dbReference type="ARBA" id="ARBA00048586"/>
    </source>
</evidence>
<protein>
    <recommendedName>
        <fullName evidence="5">CDP-diacylglycerol--glycerol-3-phosphate 3-phosphatidyltransferase</fullName>
        <ecNumber evidence="4">2.7.8.5</ecNumber>
    </recommendedName>
</protein>
<dbReference type="GO" id="GO:0008444">
    <property type="term" value="F:CDP-diacylglycerol-glycerol-3-phosphate 3-phosphatidyltransferase activity"/>
    <property type="evidence" value="ECO:0007669"/>
    <property type="project" value="UniProtKB-EC"/>
</dbReference>
<evidence type="ECO:0000256" key="5">
    <source>
        <dbReference type="ARBA" id="ARBA00014944"/>
    </source>
</evidence>
<comment type="subcellular location">
    <subcellularLocation>
        <location evidence="1">Membrane</location>
        <topology evidence="1">Multi-pass membrane protein</topology>
    </subcellularLocation>
</comment>
<dbReference type="InterPro" id="IPR043130">
    <property type="entry name" value="CDP-OH_PTrfase_TM_dom"/>
</dbReference>
<dbReference type="eggNOG" id="COG0558">
    <property type="taxonomic scope" value="Bacteria"/>
</dbReference>
<evidence type="ECO:0000256" key="13">
    <source>
        <dbReference type="ARBA" id="ARBA00023264"/>
    </source>
</evidence>
<comment type="similarity">
    <text evidence="3 15">Belongs to the CDP-alcohol phosphatidyltransferase class-I family.</text>
</comment>
<evidence type="ECO:0000256" key="16">
    <source>
        <dbReference type="SAM" id="Phobius"/>
    </source>
</evidence>
<organism evidence="17 18">
    <name type="scientific">Desulfonatronospira thiodismutans ASO3-1</name>
    <dbReference type="NCBI Taxonomy" id="555779"/>
    <lineage>
        <taxon>Bacteria</taxon>
        <taxon>Pseudomonadati</taxon>
        <taxon>Thermodesulfobacteriota</taxon>
        <taxon>Desulfovibrionia</taxon>
        <taxon>Desulfovibrionales</taxon>
        <taxon>Desulfonatronovibrionaceae</taxon>
        <taxon>Desulfonatronospira</taxon>
    </lineage>
</organism>
<dbReference type="GO" id="GO:0016020">
    <property type="term" value="C:membrane"/>
    <property type="evidence" value="ECO:0007669"/>
    <property type="project" value="UniProtKB-SubCell"/>
</dbReference>
<evidence type="ECO:0000256" key="1">
    <source>
        <dbReference type="ARBA" id="ARBA00004141"/>
    </source>
</evidence>
<dbReference type="EC" id="2.7.8.5" evidence="4"/>
<evidence type="ECO:0000313" key="17">
    <source>
        <dbReference type="EMBL" id="EFI35659.1"/>
    </source>
</evidence>
<comment type="catalytic activity">
    <reaction evidence="14">
        <text>a CDP-1,2-diacyl-sn-glycerol + sn-glycerol 3-phosphate = a 1,2-diacyl-sn-glycero-3-phospho-(1'-sn-glycero-3'-phosphate) + CMP + H(+)</text>
        <dbReference type="Rhea" id="RHEA:12593"/>
        <dbReference type="ChEBI" id="CHEBI:15378"/>
        <dbReference type="ChEBI" id="CHEBI:57597"/>
        <dbReference type="ChEBI" id="CHEBI:58332"/>
        <dbReference type="ChEBI" id="CHEBI:60110"/>
        <dbReference type="ChEBI" id="CHEBI:60377"/>
        <dbReference type="EC" id="2.7.8.5"/>
    </reaction>
</comment>
<dbReference type="Proteomes" id="UP000005496">
    <property type="component" value="Unassembled WGS sequence"/>
</dbReference>
<dbReference type="OrthoDB" id="9796672at2"/>
<evidence type="ECO:0000256" key="7">
    <source>
        <dbReference type="ARBA" id="ARBA00022679"/>
    </source>
</evidence>